<dbReference type="HOGENOM" id="CLU_014826_0_0_1"/>
<dbReference type="CDD" id="cd11296">
    <property type="entry name" value="O-FucT_like"/>
    <property type="match status" value="1"/>
</dbReference>
<dbReference type="EMBL" id="KN822152">
    <property type="protein sequence ID" value="KIM54564.1"/>
    <property type="molecule type" value="Genomic_DNA"/>
</dbReference>
<dbReference type="AlphaFoldDB" id="A0A0C3DDV0"/>
<keyword evidence="1" id="KW-1133">Transmembrane helix</keyword>
<organism evidence="2 3">
    <name type="scientific">Scleroderma citrinum Foug A</name>
    <dbReference type="NCBI Taxonomy" id="1036808"/>
    <lineage>
        <taxon>Eukaryota</taxon>
        <taxon>Fungi</taxon>
        <taxon>Dikarya</taxon>
        <taxon>Basidiomycota</taxon>
        <taxon>Agaricomycotina</taxon>
        <taxon>Agaricomycetes</taxon>
        <taxon>Agaricomycetidae</taxon>
        <taxon>Boletales</taxon>
        <taxon>Sclerodermatineae</taxon>
        <taxon>Sclerodermataceae</taxon>
        <taxon>Scleroderma</taxon>
    </lineage>
</organism>
<evidence type="ECO:0000256" key="1">
    <source>
        <dbReference type="SAM" id="Phobius"/>
    </source>
</evidence>
<evidence type="ECO:0000313" key="2">
    <source>
        <dbReference type="EMBL" id="KIM54564.1"/>
    </source>
</evidence>
<name>A0A0C3DDV0_9AGAM</name>
<dbReference type="Proteomes" id="UP000053989">
    <property type="component" value="Unassembled WGS sequence"/>
</dbReference>
<feature type="transmembrane region" description="Helical" evidence="1">
    <location>
        <begin position="36"/>
        <end position="54"/>
    </location>
</feature>
<gene>
    <name evidence="2" type="ORF">SCLCIDRAFT_1221857</name>
</gene>
<evidence type="ECO:0000313" key="3">
    <source>
        <dbReference type="Proteomes" id="UP000053989"/>
    </source>
</evidence>
<dbReference type="OrthoDB" id="2559662at2759"/>
<keyword evidence="1" id="KW-0812">Transmembrane</keyword>
<dbReference type="InParanoid" id="A0A0C3DDV0"/>
<proteinExistence type="predicted"/>
<keyword evidence="1" id="KW-0472">Membrane</keyword>
<reference evidence="3" key="2">
    <citation type="submission" date="2015-01" db="EMBL/GenBank/DDBJ databases">
        <title>Evolutionary Origins and Diversification of the Mycorrhizal Mutualists.</title>
        <authorList>
            <consortium name="DOE Joint Genome Institute"/>
            <consortium name="Mycorrhizal Genomics Consortium"/>
            <person name="Kohler A."/>
            <person name="Kuo A."/>
            <person name="Nagy L.G."/>
            <person name="Floudas D."/>
            <person name="Copeland A."/>
            <person name="Barry K.W."/>
            <person name="Cichocki N."/>
            <person name="Veneault-Fourrey C."/>
            <person name="LaButti K."/>
            <person name="Lindquist E.A."/>
            <person name="Lipzen A."/>
            <person name="Lundell T."/>
            <person name="Morin E."/>
            <person name="Murat C."/>
            <person name="Riley R."/>
            <person name="Ohm R."/>
            <person name="Sun H."/>
            <person name="Tunlid A."/>
            <person name="Henrissat B."/>
            <person name="Grigoriev I.V."/>
            <person name="Hibbett D.S."/>
            <person name="Martin F."/>
        </authorList>
    </citation>
    <scope>NUCLEOTIDE SEQUENCE [LARGE SCALE GENOMIC DNA]</scope>
    <source>
        <strain evidence="3">Foug A</strain>
    </source>
</reference>
<accession>A0A0C3DDV0</accession>
<reference evidence="2 3" key="1">
    <citation type="submission" date="2014-04" db="EMBL/GenBank/DDBJ databases">
        <authorList>
            <consortium name="DOE Joint Genome Institute"/>
            <person name="Kuo A."/>
            <person name="Kohler A."/>
            <person name="Nagy L.G."/>
            <person name="Floudas D."/>
            <person name="Copeland A."/>
            <person name="Barry K.W."/>
            <person name="Cichocki N."/>
            <person name="Veneault-Fourrey C."/>
            <person name="LaButti K."/>
            <person name="Lindquist E.A."/>
            <person name="Lipzen A."/>
            <person name="Lundell T."/>
            <person name="Morin E."/>
            <person name="Murat C."/>
            <person name="Sun H."/>
            <person name="Tunlid A."/>
            <person name="Henrissat B."/>
            <person name="Grigoriev I.V."/>
            <person name="Hibbett D.S."/>
            <person name="Martin F."/>
            <person name="Nordberg H.P."/>
            <person name="Cantor M.N."/>
            <person name="Hua S.X."/>
        </authorList>
    </citation>
    <scope>NUCLEOTIDE SEQUENCE [LARGE SCALE GENOMIC DNA]</scope>
    <source>
        <strain evidence="2 3">Foug A</strain>
    </source>
</reference>
<dbReference type="STRING" id="1036808.A0A0C3DDV0"/>
<sequence length="485" mass="55307">MPPSSKGKSRTSDSNVLPVFSNRPKPGLSYGLTRRILRFIGAIAMMSLLAFFLLSKRQQVTVFHTSETRKPPLYESFREAERHLPHYDAYEKNTTIKYFWAAQHAHSSGWGNVMQDYLMMALVAHASGRSFVFDDYIWNPDGSVYSDYNGKLIPSRIPLTALVGGPMVGGPMDPGDGTPLSVSKHFFDKVCPKPRIIRVEDVNTERMRFSESAPITETFDAWVETLKAVDDPCLSLDPSSNQVFDNWVFGKKQRMLPLWPTISHSPILTRWDWSPLIQSAYSRNRHLFKRFPSSSRLTGLIDTLGLSGPSDTIKGLLAIHVRRGDFEDHCRNLAEWSADWHAWNAFPEFIDKFEKPTDMSPEETTNVYLSHCYPTIQQIADKVKRVRQESQATHDLRYLYIMTNGPSPWVEELKTVLAKESPWESVKSSRDLELTWEEKFVAQGVDMLVAQRAEVIIGNGWSSLTSNVVMLRMAHGLLPDSNRFW</sequence>
<protein>
    <submittedName>
        <fullName evidence="2">Uncharacterized protein</fullName>
    </submittedName>
</protein>
<keyword evidence="3" id="KW-1185">Reference proteome</keyword>
<dbReference type="Gene3D" id="3.40.50.11350">
    <property type="match status" value="1"/>
</dbReference>